<dbReference type="RefSeq" id="WP_381435965.1">
    <property type="nucleotide sequence ID" value="NZ_JBHSNO010000007.1"/>
</dbReference>
<dbReference type="SUPFAM" id="SSF51735">
    <property type="entry name" value="NAD(P)-binding Rossmann-fold domains"/>
    <property type="match status" value="1"/>
</dbReference>
<evidence type="ECO:0000313" key="2">
    <source>
        <dbReference type="Proteomes" id="UP001596109"/>
    </source>
</evidence>
<dbReference type="Pfam" id="PF02423">
    <property type="entry name" value="OCD_Mu_crystall"/>
    <property type="match status" value="1"/>
</dbReference>
<sequence>MRFIDEQEIRSLVTVKDIIDIIEEYYLNDGEERSLVPERLFINDADNSALLMPSFYEDYYGAKVIGIAPGNAAIGEATLRGIFLLNDRQTMKPLAILDARTITAMRTGAVSGLGMKYLAANDTDTIGVIGTGDQGWSHLEAACAVRQIKRVLVYNRSQERLHPFMEKAKKAFPSIRFEISNPETILTEAQLIITTTTSIDPVLPYDGKVDLTGKHFAGSGAFKSFMQEIPDAIIKEVDHLYVDTHAAFSECGELMNARAFGHSEKTVPELKSLVQGGENEEMKRKTTLFKSVGVSIFDILTAKLVYERMTSRIRM</sequence>
<comment type="caution">
    <text evidence="1">The sequence shown here is derived from an EMBL/GenBank/DDBJ whole genome shotgun (WGS) entry which is preliminary data.</text>
</comment>
<dbReference type="Proteomes" id="UP001596109">
    <property type="component" value="Unassembled WGS sequence"/>
</dbReference>
<gene>
    <name evidence="1" type="ORF">ACFPRA_14345</name>
</gene>
<dbReference type="PANTHER" id="PTHR13812">
    <property type="entry name" value="KETIMINE REDUCTASE MU-CRYSTALLIN"/>
    <property type="match status" value="1"/>
</dbReference>
<protein>
    <submittedName>
        <fullName evidence="1">Ornithine cyclodeaminase family protein</fullName>
    </submittedName>
</protein>
<dbReference type="Gene3D" id="3.40.50.720">
    <property type="entry name" value="NAD(P)-binding Rossmann-like Domain"/>
    <property type="match status" value="1"/>
</dbReference>
<dbReference type="InterPro" id="IPR023401">
    <property type="entry name" value="ODC_N"/>
</dbReference>
<dbReference type="InterPro" id="IPR036291">
    <property type="entry name" value="NAD(P)-bd_dom_sf"/>
</dbReference>
<reference evidence="2" key="1">
    <citation type="journal article" date="2019" name="Int. J. Syst. Evol. Microbiol.">
        <title>The Global Catalogue of Microorganisms (GCM) 10K type strain sequencing project: providing services to taxonomists for standard genome sequencing and annotation.</title>
        <authorList>
            <consortium name="The Broad Institute Genomics Platform"/>
            <consortium name="The Broad Institute Genome Sequencing Center for Infectious Disease"/>
            <person name="Wu L."/>
            <person name="Ma J."/>
        </authorList>
    </citation>
    <scope>NUCLEOTIDE SEQUENCE [LARGE SCALE GENOMIC DNA]</scope>
    <source>
        <strain evidence="2">CGMCC 4.1434</strain>
    </source>
</reference>
<dbReference type="InterPro" id="IPR003462">
    <property type="entry name" value="ODC_Mu_crystall"/>
</dbReference>
<name>A0ABW0TNV7_9BACL</name>
<accession>A0ABW0TNV7</accession>
<dbReference type="PIRSF" id="PIRSF001439">
    <property type="entry name" value="CryM"/>
    <property type="match status" value="1"/>
</dbReference>
<dbReference type="PANTHER" id="PTHR13812:SF19">
    <property type="entry name" value="KETIMINE REDUCTASE MU-CRYSTALLIN"/>
    <property type="match status" value="1"/>
</dbReference>
<dbReference type="Gene3D" id="3.30.1780.10">
    <property type="entry name" value="ornithine cyclodeaminase, domain 1"/>
    <property type="match status" value="1"/>
</dbReference>
<keyword evidence="2" id="KW-1185">Reference proteome</keyword>
<dbReference type="EMBL" id="JBHSNO010000007">
    <property type="protein sequence ID" value="MFC5590084.1"/>
    <property type="molecule type" value="Genomic_DNA"/>
</dbReference>
<evidence type="ECO:0000313" key="1">
    <source>
        <dbReference type="EMBL" id="MFC5590084.1"/>
    </source>
</evidence>
<proteinExistence type="predicted"/>
<organism evidence="1 2">
    <name type="scientific">Sporosarcina soli</name>
    <dbReference type="NCBI Taxonomy" id="334736"/>
    <lineage>
        <taxon>Bacteria</taxon>
        <taxon>Bacillati</taxon>
        <taxon>Bacillota</taxon>
        <taxon>Bacilli</taxon>
        <taxon>Bacillales</taxon>
        <taxon>Caryophanaceae</taxon>
        <taxon>Sporosarcina</taxon>
    </lineage>
</organism>